<evidence type="ECO:0000313" key="8">
    <source>
        <dbReference type="EnsemblMetazoa" id="ACOM029741-PA.1"/>
    </source>
</evidence>
<dbReference type="EnsemblMetazoa" id="ACOM029741-RA">
    <property type="protein sequence ID" value="ACOM029741-PA.1"/>
    <property type="gene ID" value="ACOM029741"/>
</dbReference>
<dbReference type="InterPro" id="IPR006612">
    <property type="entry name" value="THAP_Znf"/>
</dbReference>
<evidence type="ECO:0000256" key="4">
    <source>
        <dbReference type="ARBA" id="ARBA00023125"/>
    </source>
</evidence>
<evidence type="ECO:0000259" key="7">
    <source>
        <dbReference type="PROSITE" id="PS50950"/>
    </source>
</evidence>
<keyword evidence="2 5" id="KW-0863">Zinc-finger</keyword>
<evidence type="ECO:0000256" key="1">
    <source>
        <dbReference type="ARBA" id="ARBA00022723"/>
    </source>
</evidence>
<dbReference type="InterPro" id="IPR026516">
    <property type="entry name" value="THAP1/10"/>
</dbReference>
<dbReference type="PANTHER" id="PTHR46600">
    <property type="entry name" value="THAP DOMAIN-CONTAINING"/>
    <property type="match status" value="1"/>
</dbReference>
<dbReference type="SMART" id="SM00692">
    <property type="entry name" value="DM3"/>
    <property type="match status" value="1"/>
</dbReference>
<evidence type="ECO:0000256" key="2">
    <source>
        <dbReference type="ARBA" id="ARBA00022771"/>
    </source>
</evidence>
<keyword evidence="1" id="KW-0479">Metal-binding</keyword>
<dbReference type="Proteomes" id="UP000075882">
    <property type="component" value="Unassembled WGS sequence"/>
</dbReference>
<keyword evidence="3" id="KW-0862">Zinc</keyword>
<dbReference type="PROSITE" id="PS50950">
    <property type="entry name" value="ZF_THAP"/>
    <property type="match status" value="1"/>
</dbReference>
<dbReference type="GO" id="GO:0008270">
    <property type="term" value="F:zinc ion binding"/>
    <property type="evidence" value="ECO:0007669"/>
    <property type="project" value="UniProtKB-KW"/>
</dbReference>
<protein>
    <recommendedName>
        <fullName evidence="7">THAP-type domain-containing protein</fullName>
    </recommendedName>
</protein>
<dbReference type="SUPFAM" id="SSF57716">
    <property type="entry name" value="Glucocorticoid receptor-like (DNA-binding domain)"/>
    <property type="match status" value="1"/>
</dbReference>
<dbReference type="Pfam" id="PF05485">
    <property type="entry name" value="THAP"/>
    <property type="match status" value="1"/>
</dbReference>
<dbReference type="GO" id="GO:0043565">
    <property type="term" value="F:sequence-specific DNA binding"/>
    <property type="evidence" value="ECO:0007669"/>
    <property type="project" value="InterPro"/>
</dbReference>
<dbReference type="VEuPathDB" id="VectorBase:ACON2_038038"/>
<feature type="domain" description="THAP-type" evidence="7">
    <location>
        <begin position="47"/>
        <end position="132"/>
    </location>
</feature>
<sequence>GPTESNIKQQYGQANVEVGREVSVRLQNYICDFQTFAFAFAFVITTMGGCRCTFRDCENGTASRKELHYFRYPVRDQERLIEWAKNADRLEFVDLPVDKVSNKVVCQEHFERKMFMNDLRDRLTKMAIPRLMVMPDETIVNVETGSIYIEGDCSSSVQDKTVESVQTYSPHPAMRQIRHIEHQQPVRRASDETPVKKIKILNIQNPSHHQNITPCEIIRIKTVSTPNGPARVGRLLNKKVFSLPSTSGPRAVNAKLLSEENDESVVSDGNLNVDPILVEDSVQFSDSTSSASTSSANNQQHDAPNSTVGNTVQSPPEPVTVPVIDPALSEKMDQSIREIEKLQKLVQELANRPVPEVQPAAMPERVVMERGPQLTKAQLFNSIKRYLNPSMVTLLRMELFAGSADRQWKPDEKSLAVDMLSLGEEVYDYFKEEFRFRLPSKSDAKQWKEAGDIDVDDAC</sequence>
<feature type="region of interest" description="Disordered" evidence="6">
    <location>
        <begin position="283"/>
        <end position="321"/>
    </location>
</feature>
<dbReference type="PANTHER" id="PTHR46600:SF11">
    <property type="entry name" value="THAP DOMAIN-CONTAINING PROTEIN 10"/>
    <property type="match status" value="1"/>
</dbReference>
<dbReference type="SMART" id="SM00980">
    <property type="entry name" value="THAP"/>
    <property type="match status" value="1"/>
</dbReference>
<dbReference type="AlphaFoldDB" id="A0A8W7PD28"/>
<reference evidence="8" key="1">
    <citation type="submission" date="2022-08" db="UniProtKB">
        <authorList>
            <consortium name="EnsemblMetazoa"/>
        </authorList>
    </citation>
    <scope>IDENTIFICATION</scope>
</reference>
<evidence type="ECO:0000256" key="6">
    <source>
        <dbReference type="SAM" id="MobiDB-lite"/>
    </source>
</evidence>
<name>A0A8W7PD28_ANOCL</name>
<accession>A0A8W7PD28</accession>
<evidence type="ECO:0000256" key="3">
    <source>
        <dbReference type="ARBA" id="ARBA00022833"/>
    </source>
</evidence>
<evidence type="ECO:0000256" key="5">
    <source>
        <dbReference type="PROSITE-ProRule" id="PRU00309"/>
    </source>
</evidence>
<keyword evidence="4 5" id="KW-0238">DNA-binding</keyword>
<feature type="compositionally biased region" description="Polar residues" evidence="6">
    <location>
        <begin position="297"/>
        <end position="314"/>
    </location>
</feature>
<organism evidence="8">
    <name type="scientific">Anopheles coluzzii</name>
    <name type="common">African malaria mosquito</name>
    <dbReference type="NCBI Taxonomy" id="1518534"/>
    <lineage>
        <taxon>Eukaryota</taxon>
        <taxon>Metazoa</taxon>
        <taxon>Ecdysozoa</taxon>
        <taxon>Arthropoda</taxon>
        <taxon>Hexapoda</taxon>
        <taxon>Insecta</taxon>
        <taxon>Pterygota</taxon>
        <taxon>Neoptera</taxon>
        <taxon>Endopterygota</taxon>
        <taxon>Diptera</taxon>
        <taxon>Nematocera</taxon>
        <taxon>Culicoidea</taxon>
        <taxon>Culicidae</taxon>
        <taxon>Anophelinae</taxon>
        <taxon>Anopheles</taxon>
    </lineage>
</organism>
<proteinExistence type="predicted"/>
<feature type="compositionally biased region" description="Low complexity" evidence="6">
    <location>
        <begin position="285"/>
        <end position="296"/>
    </location>
</feature>